<feature type="compositionally biased region" description="Low complexity" evidence="1">
    <location>
        <begin position="412"/>
        <end position="424"/>
    </location>
</feature>
<feature type="transmembrane region" description="Helical" evidence="2">
    <location>
        <begin position="593"/>
        <end position="612"/>
    </location>
</feature>
<feature type="region of interest" description="Disordered" evidence="1">
    <location>
        <begin position="1"/>
        <end position="23"/>
    </location>
</feature>
<feature type="transmembrane region" description="Helical" evidence="2">
    <location>
        <begin position="504"/>
        <end position="521"/>
    </location>
</feature>
<dbReference type="Proteomes" id="UP000051952">
    <property type="component" value="Unassembled WGS sequence"/>
</dbReference>
<keyword evidence="2 3" id="KW-0812">Transmembrane</keyword>
<evidence type="ECO:0000313" key="3">
    <source>
        <dbReference type="EMBL" id="CUI14164.1"/>
    </source>
</evidence>
<evidence type="ECO:0000256" key="2">
    <source>
        <dbReference type="SAM" id="Phobius"/>
    </source>
</evidence>
<keyword evidence="2" id="KW-1133">Transmembrane helix</keyword>
<protein>
    <submittedName>
        <fullName evidence="3">Transmembrane protein, putative</fullName>
    </submittedName>
</protein>
<dbReference type="VEuPathDB" id="TriTrypDB:BSAL_72785"/>
<feature type="transmembrane region" description="Helical" evidence="2">
    <location>
        <begin position="561"/>
        <end position="581"/>
    </location>
</feature>
<reference evidence="4" key="1">
    <citation type="submission" date="2015-09" db="EMBL/GenBank/DDBJ databases">
        <authorList>
            <consortium name="Pathogen Informatics"/>
        </authorList>
    </citation>
    <scope>NUCLEOTIDE SEQUENCE [LARGE SCALE GENOMIC DNA]</scope>
    <source>
        <strain evidence="4">Lake Konstanz</strain>
    </source>
</reference>
<organism evidence="3 4">
    <name type="scientific">Bodo saltans</name>
    <name type="common">Flagellated protozoan</name>
    <dbReference type="NCBI Taxonomy" id="75058"/>
    <lineage>
        <taxon>Eukaryota</taxon>
        <taxon>Discoba</taxon>
        <taxon>Euglenozoa</taxon>
        <taxon>Kinetoplastea</taxon>
        <taxon>Metakinetoplastina</taxon>
        <taxon>Eubodonida</taxon>
        <taxon>Bodonidae</taxon>
        <taxon>Bodo</taxon>
    </lineage>
</organism>
<feature type="transmembrane region" description="Helical" evidence="2">
    <location>
        <begin position="251"/>
        <end position="271"/>
    </location>
</feature>
<sequence>MIITTSTSQVTSHRPTHADPANDDEMDEHIQHLYAAHEPGAARFESDRELLNAVERKVSETIAKLDAGEDYEQTPLTEAIIRRHLEKQRRIEAEVAASSEQLQSHLGMSQHVLLSPEQRKLLAVAGYMDDFLPHLHNVGPKTWFPMGELRFDSDDDDDERRNSSEGDGQGEDELTFERPASTNAPGGIKPYRPAVPPPGSSTTSSHLHEDPPPPHTTVIGVAGAPSAPQNPQNLQAICRAMLWKGYRTGKPFAKCSIIIPLVLSIIVAAIFNYAGGPVCGGLCSCDVSEHALYVFTYGLAVRVLPTSVVFAYILHIMVYAHHRVLLEQGEAEAGNGTAGARVLMSLSSRRNSRRKSSTTKGAASAQLVKLATTAAAFVKGAKEHVSAKSSPEDEKALRRDAIEALRSPTGTRPNNAGGAASPARGASLVTSDQDCSVPWDVPSLKFCAQQRTFIAFTTVTTLLMSLTQFASAVGFPDLTIVPVEAAALFLPTVGFCFVLRVPKAVWPMIALEAFPFVAYFAEPSLGMPRKVFQILWPFLVVVTERLFFYAFAAVSLPSFPIGARVAATTMITFTSHVLILTNSMFVPREVGPLIGIGMQVLLYELLLGTLVLDRIWMVLKAQWQFRVRGMKPQLPQLAASDLRCIGTQTRWVSLLMAMFSVIPVRIWRVWPRAVKGGLSCHDGSIREGQFYPESLGVVVGCFLIAAVITGLIRRCNDCLRAPLMVRGVGFPITIGLYLFSTATLGLAAGAYGVIWPAGM</sequence>
<keyword evidence="4" id="KW-1185">Reference proteome</keyword>
<feature type="transmembrane region" description="Helical" evidence="2">
    <location>
        <begin position="453"/>
        <end position="473"/>
    </location>
</feature>
<gene>
    <name evidence="3" type="ORF">BSAL_72785</name>
</gene>
<dbReference type="AlphaFoldDB" id="A0A0S4KGA9"/>
<feature type="region of interest" description="Disordered" evidence="1">
    <location>
        <begin position="143"/>
        <end position="227"/>
    </location>
</feature>
<proteinExistence type="predicted"/>
<feature type="transmembrane region" description="Helical" evidence="2">
    <location>
        <begin position="732"/>
        <end position="754"/>
    </location>
</feature>
<feature type="transmembrane region" description="Helical" evidence="2">
    <location>
        <begin position="533"/>
        <end position="554"/>
    </location>
</feature>
<accession>A0A0S4KGA9</accession>
<feature type="region of interest" description="Disordered" evidence="1">
    <location>
        <begin position="405"/>
        <end position="424"/>
    </location>
</feature>
<dbReference type="EMBL" id="CYKH01000588">
    <property type="protein sequence ID" value="CUI14164.1"/>
    <property type="molecule type" value="Genomic_DNA"/>
</dbReference>
<feature type="transmembrane region" description="Helical" evidence="2">
    <location>
        <begin position="479"/>
        <end position="499"/>
    </location>
</feature>
<evidence type="ECO:0000313" key="4">
    <source>
        <dbReference type="Proteomes" id="UP000051952"/>
    </source>
</evidence>
<feature type="compositionally biased region" description="Polar residues" evidence="1">
    <location>
        <begin position="1"/>
        <end position="13"/>
    </location>
</feature>
<evidence type="ECO:0000256" key="1">
    <source>
        <dbReference type="SAM" id="MobiDB-lite"/>
    </source>
</evidence>
<name>A0A0S4KGA9_BODSA</name>
<feature type="transmembrane region" description="Helical" evidence="2">
    <location>
        <begin position="291"/>
        <end position="314"/>
    </location>
</feature>
<keyword evidence="2" id="KW-0472">Membrane</keyword>
<feature type="transmembrane region" description="Helical" evidence="2">
    <location>
        <begin position="690"/>
        <end position="712"/>
    </location>
</feature>
<feature type="transmembrane region" description="Helical" evidence="2">
    <location>
        <begin position="651"/>
        <end position="670"/>
    </location>
</feature>